<dbReference type="AlphaFoldDB" id="A0A3A2Z2V3"/>
<dbReference type="OrthoDB" id="361039at2759"/>
<reference evidence="2" key="1">
    <citation type="submission" date="2017-02" db="EMBL/GenBank/DDBJ databases">
        <authorList>
            <person name="Tafer H."/>
            <person name="Lopandic K."/>
        </authorList>
    </citation>
    <scope>NUCLEOTIDE SEQUENCE [LARGE SCALE GENOMIC DNA]</scope>
    <source>
        <strain evidence="2">CBS 366.77</strain>
    </source>
</reference>
<keyword evidence="2" id="KW-1185">Reference proteome</keyword>
<proteinExistence type="predicted"/>
<accession>A0A3A2Z2V3</accession>
<comment type="caution">
    <text evidence="1">The sequence shown here is derived from an EMBL/GenBank/DDBJ whole genome shotgun (WGS) entry which is preliminary data.</text>
</comment>
<organism evidence="1 2">
    <name type="scientific">Aspergillus sclerotialis</name>
    <dbReference type="NCBI Taxonomy" id="2070753"/>
    <lineage>
        <taxon>Eukaryota</taxon>
        <taxon>Fungi</taxon>
        <taxon>Dikarya</taxon>
        <taxon>Ascomycota</taxon>
        <taxon>Pezizomycotina</taxon>
        <taxon>Eurotiomycetes</taxon>
        <taxon>Eurotiomycetidae</taxon>
        <taxon>Eurotiales</taxon>
        <taxon>Aspergillaceae</taxon>
        <taxon>Aspergillus</taxon>
        <taxon>Aspergillus subgen. Polypaecilum</taxon>
    </lineage>
</organism>
<feature type="non-terminal residue" evidence="1">
    <location>
        <position position="128"/>
    </location>
</feature>
<evidence type="ECO:0000313" key="2">
    <source>
        <dbReference type="Proteomes" id="UP000266188"/>
    </source>
</evidence>
<protein>
    <submittedName>
        <fullName evidence="1">CorA-like Mg2+ transporter protein</fullName>
    </submittedName>
</protein>
<dbReference type="EMBL" id="MVGC01001417">
    <property type="protein sequence ID" value="RJE17196.1"/>
    <property type="molecule type" value="Genomic_DNA"/>
</dbReference>
<gene>
    <name evidence="1" type="ORF">PHISCL_10467</name>
</gene>
<dbReference type="Proteomes" id="UP000266188">
    <property type="component" value="Unassembled WGS sequence"/>
</dbReference>
<name>A0A3A2Z2V3_9EURO</name>
<sequence length="128" mass="14616">MLWKRTRKEVNLEAELGDSAQIQNVSSLPKPFLDGKVLMVDQLWLWIVDQRTVVTFFPRQEATTSESKLHEQANLHNSIYNELNGDLARRFETASDLAALIVLHATTGIHRTLHHDLQALRISEESIS</sequence>
<evidence type="ECO:0000313" key="1">
    <source>
        <dbReference type="EMBL" id="RJE17196.1"/>
    </source>
</evidence>